<evidence type="ECO:0000256" key="1">
    <source>
        <dbReference type="SAM" id="MobiDB-lite"/>
    </source>
</evidence>
<proteinExistence type="predicted"/>
<feature type="region of interest" description="Disordered" evidence="1">
    <location>
        <begin position="1"/>
        <end position="24"/>
    </location>
</feature>
<dbReference type="RefSeq" id="WP_003596356.1">
    <property type="nucleotide sequence ID" value="NZ_AGJK01000003.1"/>
</dbReference>
<dbReference type="AlphaFoldDB" id="H1KC90"/>
<protein>
    <submittedName>
        <fullName evidence="2">Uncharacterized protein</fullName>
    </submittedName>
</protein>
<name>H1KC90_METEX</name>
<feature type="compositionally biased region" description="Polar residues" evidence="1">
    <location>
        <begin position="1"/>
        <end position="12"/>
    </location>
</feature>
<accession>H1KC90</accession>
<dbReference type="EMBL" id="AGJK01000003">
    <property type="protein sequence ID" value="EHP94907.1"/>
    <property type="molecule type" value="Genomic_DNA"/>
</dbReference>
<gene>
    <name evidence="2" type="ORF">MetexDRAFT_0252</name>
</gene>
<organism evidence="2 3">
    <name type="scientific">Methylorubrum extorquens DSM 13060</name>
    <dbReference type="NCBI Taxonomy" id="882800"/>
    <lineage>
        <taxon>Bacteria</taxon>
        <taxon>Pseudomonadati</taxon>
        <taxon>Pseudomonadota</taxon>
        <taxon>Alphaproteobacteria</taxon>
        <taxon>Hyphomicrobiales</taxon>
        <taxon>Methylobacteriaceae</taxon>
        <taxon>Methylorubrum</taxon>
    </lineage>
</organism>
<reference evidence="2 3" key="1">
    <citation type="submission" date="2011-09" db="EMBL/GenBank/DDBJ databases">
        <title>The draft genome of Methylobacterium extorquens DSM 13060.</title>
        <authorList>
            <consortium name="US DOE Joint Genome Institute (JGI-PGF)"/>
            <person name="Lucas S."/>
            <person name="Han J."/>
            <person name="Lapidus A."/>
            <person name="Cheng J.-F."/>
            <person name="Goodwin L."/>
            <person name="Pitluck S."/>
            <person name="Peters L."/>
            <person name="Land M.L."/>
            <person name="Hauser L."/>
            <person name="Koskimaki J."/>
            <person name="Halonen O."/>
            <person name="Pirttila A."/>
            <person name="Frank C."/>
            <person name="Woyke T.J."/>
        </authorList>
    </citation>
    <scope>NUCLEOTIDE SEQUENCE [LARGE SCALE GENOMIC DNA]</scope>
    <source>
        <strain evidence="2 3">DSM 13060</strain>
    </source>
</reference>
<comment type="caution">
    <text evidence="2">The sequence shown here is derived from an EMBL/GenBank/DDBJ whole genome shotgun (WGS) entry which is preliminary data.</text>
</comment>
<sequence length="115" mass="12299">MSVQKQPPSTEPASGYRLHPPQVPDCPAGGDWVDHLRWCVAVMDADDDDLGFAASLLSYAVSKGGLTSKQARHGNRLLDRIHALWLADALDCQRSNTTAPAASHSLSDMDTKGSA</sequence>
<evidence type="ECO:0000313" key="2">
    <source>
        <dbReference type="EMBL" id="EHP94907.1"/>
    </source>
</evidence>
<evidence type="ECO:0000313" key="3">
    <source>
        <dbReference type="Proteomes" id="UP000004382"/>
    </source>
</evidence>
<dbReference type="PATRIC" id="fig|882800.3.peg.239"/>
<dbReference type="Proteomes" id="UP000004382">
    <property type="component" value="Unassembled WGS sequence"/>
</dbReference>